<organism evidence="2 3">
    <name type="scientific">Acidicapsa dinghuensis</name>
    <dbReference type="NCBI Taxonomy" id="2218256"/>
    <lineage>
        <taxon>Bacteria</taxon>
        <taxon>Pseudomonadati</taxon>
        <taxon>Acidobacteriota</taxon>
        <taxon>Terriglobia</taxon>
        <taxon>Terriglobales</taxon>
        <taxon>Acidobacteriaceae</taxon>
        <taxon>Acidicapsa</taxon>
    </lineage>
</organism>
<protein>
    <recommendedName>
        <fullName evidence="4">DUF91 domain-containing protein</fullName>
    </recommendedName>
</protein>
<dbReference type="RefSeq" id="WP_263336458.1">
    <property type="nucleotide sequence ID" value="NZ_JAGSYH010000003.1"/>
</dbReference>
<dbReference type="EMBL" id="JBHSPH010000002">
    <property type="protein sequence ID" value="MFC5862704.1"/>
    <property type="molecule type" value="Genomic_DNA"/>
</dbReference>
<evidence type="ECO:0000313" key="3">
    <source>
        <dbReference type="Proteomes" id="UP001596091"/>
    </source>
</evidence>
<keyword evidence="3" id="KW-1185">Reference proteome</keyword>
<evidence type="ECO:0000313" key="2">
    <source>
        <dbReference type="EMBL" id="MFC5862704.1"/>
    </source>
</evidence>
<sequence length="537" mass="60485">MPVKPEETPSAEELVSIIESYLAKHLEAAVLEDGRVIFDLRLARCQVSESHGRCVLQLWSEERNMVRTVLSAQHRTASLRLMTRRMGAPKPTSLEIVPNKDRRTPTSRDTARRQYQRLLERVLARRFPEAKPEGFTSATDLEHSFGPAYVRGHLVRGGKGAHAEAVIAVGSEESPAMIDGILTLGLLWLSHCREHSVSRRPSRHYEGLKVIVPRGTQQTTAERMAWLNQAAAHFQLFTLDERSEELTEIDFRDTGNVASRLVRAFDVDAAIEKAASSIERVMQLVPIAGRKRVELRPRSAGEVALLLHGLEFARVRQATAAYSFQREEEITLGAGAQETRLTAENEPMCRNLLEALCLSRQAGGEHADPLFRMQPERWLESCLRRSLEEMLPGLRGEFLYSQVPAIGAGERGMLDLLTLDRQGRLVIIEVKADEDLHLPLQGLDYWLRVRALNADRQLRGTRETGAFEREGYFAGAEVAPRPPKLLLIAPALRIHPANETVLRFLSPQVEWELIAVGEHWRNELKVVFRKRSASMGL</sequence>
<gene>
    <name evidence="2" type="ORF">ACFPT7_10420</name>
</gene>
<reference evidence="3" key="1">
    <citation type="journal article" date="2019" name="Int. J. Syst. Evol. Microbiol.">
        <title>The Global Catalogue of Microorganisms (GCM) 10K type strain sequencing project: providing services to taxonomists for standard genome sequencing and annotation.</title>
        <authorList>
            <consortium name="The Broad Institute Genomics Platform"/>
            <consortium name="The Broad Institute Genome Sequencing Center for Infectious Disease"/>
            <person name="Wu L."/>
            <person name="Ma J."/>
        </authorList>
    </citation>
    <scope>NUCLEOTIDE SEQUENCE [LARGE SCALE GENOMIC DNA]</scope>
    <source>
        <strain evidence="3">JCM 4087</strain>
    </source>
</reference>
<comment type="caution">
    <text evidence="2">The sequence shown here is derived from an EMBL/GenBank/DDBJ whole genome shotgun (WGS) entry which is preliminary data.</text>
</comment>
<proteinExistence type="predicted"/>
<dbReference type="InterPro" id="IPR011856">
    <property type="entry name" value="tRNA_endonuc-like_dom_sf"/>
</dbReference>
<dbReference type="Gene3D" id="3.40.1350.10">
    <property type="match status" value="1"/>
</dbReference>
<evidence type="ECO:0000256" key="1">
    <source>
        <dbReference type="SAM" id="MobiDB-lite"/>
    </source>
</evidence>
<dbReference type="Proteomes" id="UP001596091">
    <property type="component" value="Unassembled WGS sequence"/>
</dbReference>
<name>A0ABW1EFF4_9BACT</name>
<feature type="region of interest" description="Disordered" evidence="1">
    <location>
        <begin position="90"/>
        <end position="111"/>
    </location>
</feature>
<feature type="compositionally biased region" description="Basic and acidic residues" evidence="1">
    <location>
        <begin position="98"/>
        <end position="111"/>
    </location>
</feature>
<evidence type="ECO:0008006" key="4">
    <source>
        <dbReference type="Google" id="ProtNLM"/>
    </source>
</evidence>
<accession>A0ABW1EFF4</accession>